<comment type="caution">
    <text evidence="2">The sequence shown here is derived from an EMBL/GenBank/DDBJ whole genome shotgun (WGS) entry which is preliminary data.</text>
</comment>
<evidence type="ECO:0000313" key="3">
    <source>
        <dbReference type="Proteomes" id="UP001211065"/>
    </source>
</evidence>
<dbReference type="InterPro" id="IPR040815">
    <property type="entry name" value="Nas2_N"/>
</dbReference>
<protein>
    <recommendedName>
        <fullName evidence="1">Nas2 N-terminal domain-containing protein</fullName>
    </recommendedName>
</protein>
<feature type="non-terminal residue" evidence="2">
    <location>
        <position position="1"/>
    </location>
</feature>
<dbReference type="EMBL" id="JADGJW010000400">
    <property type="protein sequence ID" value="KAJ3218015.1"/>
    <property type="molecule type" value="Genomic_DNA"/>
</dbReference>
<accession>A0AAD5U1A2</accession>
<dbReference type="InterPro" id="IPR035269">
    <property type="entry name" value="PSMD9"/>
</dbReference>
<feature type="domain" description="Nas2 N-terminal" evidence="1">
    <location>
        <begin position="17"/>
        <end position="93"/>
    </location>
</feature>
<dbReference type="Gene3D" id="6.10.140.1710">
    <property type="match status" value="1"/>
</dbReference>
<dbReference type="PANTHER" id="PTHR12651:SF1">
    <property type="entry name" value="26S PROTEASOME NON-ATPASE REGULATORY SUBUNIT 9"/>
    <property type="match status" value="1"/>
</dbReference>
<reference evidence="2" key="1">
    <citation type="submission" date="2020-05" db="EMBL/GenBank/DDBJ databases">
        <title>Phylogenomic resolution of chytrid fungi.</title>
        <authorList>
            <person name="Stajich J.E."/>
            <person name="Amses K."/>
            <person name="Simmons R."/>
            <person name="Seto K."/>
            <person name="Myers J."/>
            <person name="Bonds A."/>
            <person name="Quandt C.A."/>
            <person name="Barry K."/>
            <person name="Liu P."/>
            <person name="Grigoriev I."/>
            <person name="Longcore J.E."/>
            <person name="James T.Y."/>
        </authorList>
    </citation>
    <scope>NUCLEOTIDE SEQUENCE</scope>
    <source>
        <strain evidence="2">JEL0476</strain>
    </source>
</reference>
<name>A0AAD5U1A2_9FUNG</name>
<dbReference type="GO" id="GO:0005737">
    <property type="term" value="C:cytoplasm"/>
    <property type="evidence" value="ECO:0007669"/>
    <property type="project" value="TreeGrafter"/>
</dbReference>
<dbReference type="GO" id="GO:0005634">
    <property type="term" value="C:nucleus"/>
    <property type="evidence" value="ECO:0007669"/>
    <property type="project" value="TreeGrafter"/>
</dbReference>
<evidence type="ECO:0000313" key="2">
    <source>
        <dbReference type="EMBL" id="KAJ3218015.1"/>
    </source>
</evidence>
<gene>
    <name evidence="2" type="ORF">HK099_005281</name>
</gene>
<dbReference type="PANTHER" id="PTHR12651">
    <property type="entry name" value="26S PROTEASOME NON-ATPASE REGULATORY SUBUNIT 9"/>
    <property type="match status" value="1"/>
</dbReference>
<evidence type="ECO:0000259" key="1">
    <source>
        <dbReference type="Pfam" id="PF18265"/>
    </source>
</evidence>
<dbReference type="AlphaFoldDB" id="A0AAD5U1A2"/>
<dbReference type="Proteomes" id="UP001211065">
    <property type="component" value="Unassembled WGS sequence"/>
</dbReference>
<keyword evidence="3" id="KW-1185">Reference proteome</keyword>
<sequence>RKMTTTSTNKNAQLAQQYLKQRKSLEDEIISLSNVLKSQNVGMTEPLTDSENFPRADIDVYTVRITRNKIICLQNDIKNLNLKIEKALITFHEEEKLK</sequence>
<dbReference type="Pfam" id="PF18265">
    <property type="entry name" value="Nas2_N"/>
    <property type="match status" value="1"/>
</dbReference>
<proteinExistence type="predicted"/>
<dbReference type="GO" id="GO:0070682">
    <property type="term" value="P:proteasome regulatory particle assembly"/>
    <property type="evidence" value="ECO:0007669"/>
    <property type="project" value="InterPro"/>
</dbReference>
<organism evidence="2 3">
    <name type="scientific">Clydaea vesicula</name>
    <dbReference type="NCBI Taxonomy" id="447962"/>
    <lineage>
        <taxon>Eukaryota</taxon>
        <taxon>Fungi</taxon>
        <taxon>Fungi incertae sedis</taxon>
        <taxon>Chytridiomycota</taxon>
        <taxon>Chytridiomycota incertae sedis</taxon>
        <taxon>Chytridiomycetes</taxon>
        <taxon>Lobulomycetales</taxon>
        <taxon>Lobulomycetaceae</taxon>
        <taxon>Clydaea</taxon>
    </lineage>
</organism>